<feature type="region of interest" description="Disordered" evidence="1">
    <location>
        <begin position="1"/>
        <end position="118"/>
    </location>
</feature>
<sequence>MTERDRPLEESPEVAAAVDDETTVPQLVTGGGPDADSPAFTEPGTPAGDFPPTEEIIGDPFGAGSPGGGSAIRTGGEQPWDPEDLAAARGQDPTPANVERARQDLAREGRAAVEKTVP</sequence>
<feature type="compositionally biased region" description="Basic and acidic residues" evidence="1">
    <location>
        <begin position="99"/>
        <end position="118"/>
    </location>
</feature>
<evidence type="ECO:0000256" key="1">
    <source>
        <dbReference type="SAM" id="MobiDB-lite"/>
    </source>
</evidence>
<dbReference type="EMBL" id="WVUH01000398">
    <property type="protein sequence ID" value="MBO4210059.1"/>
    <property type="molecule type" value="Genomic_DNA"/>
</dbReference>
<organism evidence="2 3">
    <name type="scientific">Micromonospora echinofusca</name>
    <dbReference type="NCBI Taxonomy" id="47858"/>
    <lineage>
        <taxon>Bacteria</taxon>
        <taxon>Bacillati</taxon>
        <taxon>Actinomycetota</taxon>
        <taxon>Actinomycetes</taxon>
        <taxon>Micromonosporales</taxon>
        <taxon>Micromonosporaceae</taxon>
        <taxon>Micromonospora</taxon>
    </lineage>
</organism>
<name>A0ABS3VZW8_MICEH</name>
<evidence type="ECO:0008006" key="4">
    <source>
        <dbReference type="Google" id="ProtNLM"/>
    </source>
</evidence>
<gene>
    <name evidence="2" type="ORF">GSF22_29300</name>
</gene>
<evidence type="ECO:0000313" key="2">
    <source>
        <dbReference type="EMBL" id="MBO4210059.1"/>
    </source>
</evidence>
<dbReference type="Proteomes" id="UP000823521">
    <property type="component" value="Unassembled WGS sequence"/>
</dbReference>
<protein>
    <recommendedName>
        <fullName evidence="4">DUF5709 domain-containing protein</fullName>
    </recommendedName>
</protein>
<proteinExistence type="predicted"/>
<dbReference type="RefSeq" id="WP_208817170.1">
    <property type="nucleotide sequence ID" value="NZ_WVUH01000398.1"/>
</dbReference>
<comment type="caution">
    <text evidence="2">The sequence shown here is derived from an EMBL/GenBank/DDBJ whole genome shotgun (WGS) entry which is preliminary data.</text>
</comment>
<keyword evidence="3" id="KW-1185">Reference proteome</keyword>
<evidence type="ECO:0000313" key="3">
    <source>
        <dbReference type="Proteomes" id="UP000823521"/>
    </source>
</evidence>
<reference evidence="2 3" key="1">
    <citation type="submission" date="2019-12" db="EMBL/GenBank/DDBJ databases">
        <title>Whole genome sequencing of endophytic Actinobacterium Micromonospora sp. MPMI6T.</title>
        <authorList>
            <person name="Evv R."/>
            <person name="Podile A.R."/>
        </authorList>
    </citation>
    <scope>NUCLEOTIDE SEQUENCE [LARGE SCALE GENOMIC DNA]</scope>
    <source>
        <strain evidence="2 3">MPMI6</strain>
    </source>
</reference>
<accession>A0ABS3VZW8</accession>